<dbReference type="SUPFAM" id="SSF53474">
    <property type="entry name" value="alpha/beta-Hydrolases"/>
    <property type="match status" value="1"/>
</dbReference>
<dbReference type="Proteomes" id="UP001595868">
    <property type="component" value="Unassembled WGS sequence"/>
</dbReference>
<keyword evidence="3" id="KW-1185">Reference proteome</keyword>
<dbReference type="EMBL" id="JBHSBN010000003">
    <property type="protein sequence ID" value="MFC4105472.1"/>
    <property type="molecule type" value="Genomic_DNA"/>
</dbReference>
<dbReference type="Gene3D" id="3.40.50.1820">
    <property type="entry name" value="alpha/beta hydrolase"/>
    <property type="match status" value="1"/>
</dbReference>
<proteinExistence type="predicted"/>
<evidence type="ECO:0000313" key="3">
    <source>
        <dbReference type="Proteomes" id="UP001595868"/>
    </source>
</evidence>
<dbReference type="InterPro" id="IPR029058">
    <property type="entry name" value="AB_hydrolase_fold"/>
</dbReference>
<dbReference type="PANTHER" id="PTHR42886">
    <property type="entry name" value="RE40534P-RELATED"/>
    <property type="match status" value="1"/>
</dbReference>
<protein>
    <submittedName>
        <fullName evidence="2">Alpha/beta hydrolase</fullName>
    </submittedName>
</protein>
<dbReference type="Pfam" id="PF12697">
    <property type="entry name" value="Abhydrolase_6"/>
    <property type="match status" value="1"/>
</dbReference>
<dbReference type="InterPro" id="IPR000073">
    <property type="entry name" value="AB_hydrolase_1"/>
</dbReference>
<dbReference type="RefSeq" id="WP_377542555.1">
    <property type="nucleotide sequence ID" value="NZ_JBHSBN010000003.1"/>
</dbReference>
<comment type="caution">
    <text evidence="2">The sequence shown here is derived from an EMBL/GenBank/DDBJ whole genome shotgun (WGS) entry which is preliminary data.</text>
</comment>
<organism evidence="2 3">
    <name type="scientific">Micromonospora zhanjiangensis</name>
    <dbReference type="NCBI Taxonomy" id="1522057"/>
    <lineage>
        <taxon>Bacteria</taxon>
        <taxon>Bacillati</taxon>
        <taxon>Actinomycetota</taxon>
        <taxon>Actinomycetes</taxon>
        <taxon>Micromonosporales</taxon>
        <taxon>Micromonosporaceae</taxon>
        <taxon>Micromonospora</taxon>
    </lineage>
</organism>
<keyword evidence="2" id="KW-0378">Hydrolase</keyword>
<name>A0ABV8KHN5_9ACTN</name>
<reference evidence="3" key="1">
    <citation type="journal article" date="2019" name="Int. J. Syst. Evol. Microbiol.">
        <title>The Global Catalogue of Microorganisms (GCM) 10K type strain sequencing project: providing services to taxonomists for standard genome sequencing and annotation.</title>
        <authorList>
            <consortium name="The Broad Institute Genomics Platform"/>
            <consortium name="The Broad Institute Genome Sequencing Center for Infectious Disease"/>
            <person name="Wu L."/>
            <person name="Ma J."/>
        </authorList>
    </citation>
    <scope>NUCLEOTIDE SEQUENCE [LARGE SCALE GENOMIC DNA]</scope>
    <source>
        <strain evidence="3">2902at01</strain>
    </source>
</reference>
<sequence length="270" mass="29263">MSERTVIVRGREWAHPVRPVRREVLAAAPEFDEGKPPVLFVPGYRHGAWVYAEHWLEHAASRGFPAYAVSLRGHGRSGPAPEATLRAYVHDVVQVAAELPRQAVLVGHGAGGLVVAAALARYPARAAVLLAPVFGGWGPLLTALRTNPVGTVPALFGGRLGLNRRQLFSPQVPDAVARGYLGRLDPVGRRAQWQLLRNRSLEPAVGAPPVLVIGSPDDRVVPPAQLNRAAGRYRAAPLLFPGMGHDLMLDVRWQEPLDALLDWLDKEQPG</sequence>
<accession>A0ABV8KHN5</accession>
<dbReference type="GO" id="GO:0016787">
    <property type="term" value="F:hydrolase activity"/>
    <property type="evidence" value="ECO:0007669"/>
    <property type="project" value="UniProtKB-KW"/>
</dbReference>
<gene>
    <name evidence="2" type="ORF">ACFOX0_05905</name>
</gene>
<evidence type="ECO:0000259" key="1">
    <source>
        <dbReference type="Pfam" id="PF12697"/>
    </source>
</evidence>
<evidence type="ECO:0000313" key="2">
    <source>
        <dbReference type="EMBL" id="MFC4105472.1"/>
    </source>
</evidence>
<dbReference type="PANTHER" id="PTHR42886:SF42">
    <property type="entry name" value="ALPHA_BETA-HYDROLASES SUPERFAMILY PROTEIN"/>
    <property type="match status" value="1"/>
</dbReference>
<feature type="domain" description="AB hydrolase-1" evidence="1">
    <location>
        <begin position="38"/>
        <end position="250"/>
    </location>
</feature>